<protein>
    <submittedName>
        <fullName evidence="2">Hemin uptake protein HemP</fullName>
    </submittedName>
</protein>
<dbReference type="InterPro" id="IPR019600">
    <property type="entry name" value="Hemin_uptake_protein_HemP"/>
</dbReference>
<proteinExistence type="predicted"/>
<dbReference type="EMBL" id="PZZL01000001">
    <property type="protein sequence ID" value="PTM61696.1"/>
    <property type="molecule type" value="Genomic_DNA"/>
</dbReference>
<reference evidence="2 3" key="1">
    <citation type="submission" date="2018-04" db="EMBL/GenBank/DDBJ databases">
        <title>Genomic Encyclopedia of Archaeal and Bacterial Type Strains, Phase II (KMG-II): from individual species to whole genera.</title>
        <authorList>
            <person name="Goeker M."/>
        </authorList>
    </citation>
    <scope>NUCLEOTIDE SEQUENCE [LARGE SCALE GENOMIC DNA]</scope>
    <source>
        <strain evidence="2 3">DSM 25521</strain>
    </source>
</reference>
<dbReference type="Pfam" id="PF10636">
    <property type="entry name" value="hemP"/>
    <property type="match status" value="1"/>
</dbReference>
<evidence type="ECO:0000256" key="1">
    <source>
        <dbReference type="SAM" id="MobiDB-lite"/>
    </source>
</evidence>
<comment type="caution">
    <text evidence="2">The sequence shown here is derived from an EMBL/GenBank/DDBJ whole genome shotgun (WGS) entry which is preliminary data.</text>
</comment>
<dbReference type="Proteomes" id="UP000241808">
    <property type="component" value="Unassembled WGS sequence"/>
</dbReference>
<feature type="region of interest" description="Disordered" evidence="1">
    <location>
        <begin position="1"/>
        <end position="25"/>
    </location>
</feature>
<dbReference type="AlphaFoldDB" id="A0A2T4ZIA7"/>
<dbReference type="RefSeq" id="WP_108174146.1">
    <property type="nucleotide sequence ID" value="NZ_PZZL01000001.1"/>
</dbReference>
<name>A0A2T4ZIA7_9HYPH</name>
<organism evidence="2 3">
    <name type="scientific">Phreatobacter oligotrophus</name>
    <dbReference type="NCBI Taxonomy" id="1122261"/>
    <lineage>
        <taxon>Bacteria</taxon>
        <taxon>Pseudomonadati</taxon>
        <taxon>Pseudomonadota</taxon>
        <taxon>Alphaproteobacteria</taxon>
        <taxon>Hyphomicrobiales</taxon>
        <taxon>Phreatobacteraceae</taxon>
        <taxon>Phreatobacter</taxon>
    </lineage>
</organism>
<dbReference type="Gene3D" id="2.10.70.10">
    <property type="entry name" value="Complement Module, domain 1"/>
    <property type="match status" value="1"/>
</dbReference>
<evidence type="ECO:0000313" key="3">
    <source>
        <dbReference type="Proteomes" id="UP000241808"/>
    </source>
</evidence>
<feature type="compositionally biased region" description="Pro residues" evidence="1">
    <location>
        <begin position="1"/>
        <end position="10"/>
    </location>
</feature>
<sequence>MIASPEPAPSPVRSSREAGVETPATVPTVEVTAILGAGREAVILHKGERYRLRVTANDKLILTK</sequence>
<keyword evidence="3" id="KW-1185">Reference proteome</keyword>
<evidence type="ECO:0000313" key="2">
    <source>
        <dbReference type="EMBL" id="PTM61696.1"/>
    </source>
</evidence>
<accession>A0A2T4ZIA7</accession>
<gene>
    <name evidence="2" type="ORF">C8P69_101367</name>
</gene>
<dbReference type="OrthoDB" id="7870498at2"/>